<evidence type="ECO:0000256" key="9">
    <source>
        <dbReference type="RuleBase" id="RU361205"/>
    </source>
</evidence>
<protein>
    <recommendedName>
        <fullName evidence="4 9">Dihydropteroate synthase</fullName>
        <shortName evidence="9">DHPS</shortName>
        <ecNumber evidence="4 9">2.5.1.15</ecNumber>
    </recommendedName>
    <alternativeName>
        <fullName evidence="9">Dihydropteroate pyrophosphorylase</fullName>
    </alternativeName>
</protein>
<dbReference type="PANTHER" id="PTHR20941:SF1">
    <property type="entry name" value="FOLIC ACID SYNTHESIS PROTEIN FOL1"/>
    <property type="match status" value="1"/>
</dbReference>
<evidence type="ECO:0000256" key="8">
    <source>
        <dbReference type="ARBA" id="ARBA00022909"/>
    </source>
</evidence>
<dbReference type="InterPro" id="IPR006390">
    <property type="entry name" value="DHP_synth_dom"/>
</dbReference>
<dbReference type="InterPro" id="IPR045031">
    <property type="entry name" value="DHP_synth-like"/>
</dbReference>
<dbReference type="EMBL" id="BAAADD010000007">
    <property type="protein sequence ID" value="GAA0576119.1"/>
    <property type="molecule type" value="Genomic_DNA"/>
</dbReference>
<dbReference type="PROSITE" id="PS50972">
    <property type="entry name" value="PTERIN_BINDING"/>
    <property type="match status" value="1"/>
</dbReference>
<dbReference type="InterPro" id="IPR000489">
    <property type="entry name" value="Pterin-binding_dom"/>
</dbReference>
<evidence type="ECO:0000256" key="7">
    <source>
        <dbReference type="ARBA" id="ARBA00022842"/>
    </source>
</evidence>
<dbReference type="CDD" id="cd00739">
    <property type="entry name" value="DHPS"/>
    <property type="match status" value="1"/>
</dbReference>
<keyword evidence="5 9" id="KW-0808">Transferase</keyword>
<proteinExistence type="inferred from homology"/>
<name>A0ABN1EW83_9PROT</name>
<dbReference type="PANTHER" id="PTHR20941">
    <property type="entry name" value="FOLATE SYNTHESIS PROTEINS"/>
    <property type="match status" value="1"/>
</dbReference>
<comment type="catalytic activity">
    <reaction evidence="1">
        <text>(7,8-dihydropterin-6-yl)methyl diphosphate + 4-aminobenzoate = 7,8-dihydropteroate + diphosphate</text>
        <dbReference type="Rhea" id="RHEA:19949"/>
        <dbReference type="ChEBI" id="CHEBI:17836"/>
        <dbReference type="ChEBI" id="CHEBI:17839"/>
        <dbReference type="ChEBI" id="CHEBI:33019"/>
        <dbReference type="ChEBI" id="CHEBI:72950"/>
        <dbReference type="EC" id="2.5.1.15"/>
    </reaction>
</comment>
<organism evidence="11 12">
    <name type="scientific">Rhizomicrobium electricum</name>
    <dbReference type="NCBI Taxonomy" id="480070"/>
    <lineage>
        <taxon>Bacteria</taxon>
        <taxon>Pseudomonadati</taxon>
        <taxon>Pseudomonadota</taxon>
        <taxon>Alphaproteobacteria</taxon>
        <taxon>Micropepsales</taxon>
        <taxon>Micropepsaceae</taxon>
        <taxon>Rhizomicrobium</taxon>
    </lineage>
</organism>
<dbReference type="Gene3D" id="3.20.20.20">
    <property type="entry name" value="Dihydropteroate synthase-like"/>
    <property type="match status" value="1"/>
</dbReference>
<comment type="pathway">
    <text evidence="3 9">Cofactor biosynthesis; tetrahydrofolate biosynthesis; 7,8-dihydrofolate from 2-amino-4-hydroxy-6-hydroxymethyl-7,8-dihydropteridine diphosphate and 4-aminobenzoate: step 1/2.</text>
</comment>
<keyword evidence="8 9" id="KW-0289">Folate biosynthesis</keyword>
<gene>
    <name evidence="11" type="primary">sul2</name>
    <name evidence="11" type="ORF">GCM10008942_26180</name>
</gene>
<evidence type="ECO:0000256" key="5">
    <source>
        <dbReference type="ARBA" id="ARBA00022679"/>
    </source>
</evidence>
<dbReference type="RefSeq" id="WP_166936658.1">
    <property type="nucleotide sequence ID" value="NZ_BAAADD010000007.1"/>
</dbReference>
<evidence type="ECO:0000256" key="1">
    <source>
        <dbReference type="ARBA" id="ARBA00000012"/>
    </source>
</evidence>
<dbReference type="Proteomes" id="UP001499951">
    <property type="component" value="Unassembled WGS sequence"/>
</dbReference>
<dbReference type="SUPFAM" id="SSF51717">
    <property type="entry name" value="Dihydropteroate synthetase-like"/>
    <property type="match status" value="1"/>
</dbReference>
<comment type="cofactor">
    <cofactor evidence="2 9">
        <name>Mg(2+)</name>
        <dbReference type="ChEBI" id="CHEBI:18420"/>
    </cofactor>
</comment>
<evidence type="ECO:0000259" key="10">
    <source>
        <dbReference type="PROSITE" id="PS50972"/>
    </source>
</evidence>
<comment type="similarity">
    <text evidence="9">Belongs to the DHPS family.</text>
</comment>
<feature type="domain" description="Pterin-binding" evidence="10">
    <location>
        <begin position="3"/>
        <end position="256"/>
    </location>
</feature>
<keyword evidence="12" id="KW-1185">Reference proteome</keyword>
<dbReference type="Pfam" id="PF00809">
    <property type="entry name" value="Pterin_bind"/>
    <property type="match status" value="1"/>
</dbReference>
<keyword evidence="6 9" id="KW-0479">Metal-binding</keyword>
<dbReference type="EC" id="2.5.1.15" evidence="4 9"/>
<evidence type="ECO:0000256" key="2">
    <source>
        <dbReference type="ARBA" id="ARBA00001946"/>
    </source>
</evidence>
<dbReference type="InterPro" id="IPR011005">
    <property type="entry name" value="Dihydropteroate_synth-like_sf"/>
</dbReference>
<evidence type="ECO:0000256" key="6">
    <source>
        <dbReference type="ARBA" id="ARBA00022723"/>
    </source>
</evidence>
<reference evidence="11 12" key="1">
    <citation type="journal article" date="2019" name="Int. J. Syst. Evol. Microbiol.">
        <title>The Global Catalogue of Microorganisms (GCM) 10K type strain sequencing project: providing services to taxonomists for standard genome sequencing and annotation.</title>
        <authorList>
            <consortium name="The Broad Institute Genomics Platform"/>
            <consortium name="The Broad Institute Genome Sequencing Center for Infectious Disease"/>
            <person name="Wu L."/>
            <person name="Ma J."/>
        </authorList>
    </citation>
    <scope>NUCLEOTIDE SEQUENCE [LARGE SCALE GENOMIC DNA]</scope>
    <source>
        <strain evidence="11 12">JCM 15089</strain>
    </source>
</reference>
<dbReference type="NCBIfam" id="TIGR01496">
    <property type="entry name" value="DHPS"/>
    <property type="match status" value="1"/>
</dbReference>
<evidence type="ECO:0000313" key="12">
    <source>
        <dbReference type="Proteomes" id="UP001499951"/>
    </source>
</evidence>
<accession>A0ABN1EW83</accession>
<comment type="function">
    <text evidence="9">Catalyzes the condensation of para-aminobenzoate (pABA) with 6-hydroxymethyl-7,8-dihydropterin diphosphate (DHPt-PP) to form 7,8-dihydropteroate (H2Pte), the immediate precursor of folate derivatives.</text>
</comment>
<keyword evidence="7 9" id="KW-0460">Magnesium</keyword>
<dbReference type="PROSITE" id="PS00792">
    <property type="entry name" value="DHPS_1"/>
    <property type="match status" value="1"/>
</dbReference>
<evidence type="ECO:0000313" key="11">
    <source>
        <dbReference type="EMBL" id="GAA0576119.1"/>
    </source>
</evidence>
<evidence type="ECO:0000256" key="4">
    <source>
        <dbReference type="ARBA" id="ARBA00012458"/>
    </source>
</evidence>
<comment type="caution">
    <text evidence="11">The sequence shown here is derived from an EMBL/GenBank/DDBJ whole genome shotgun (WGS) entry which is preliminary data.</text>
</comment>
<evidence type="ECO:0000256" key="3">
    <source>
        <dbReference type="ARBA" id="ARBA00004763"/>
    </source>
</evidence>
<sequence>MSPNILGILNVTTDSFSDGGKYLQIDDALAHGCALMADGAHGLDIGAAASNPKSEPVPPDVEIARLAPVVAALSREGVPLSIDTFSPAVQRWALGEGVAYLNDIHGFSDASLYPLLADSDAKLIVMHAVQAEGRATADDVAPDTIYDRILEFFEDRLGALTRAGIARDRLIVDPGMGMFLGRHSESSYEVLRRIGDLKQAFDLPVLISVSRKSFLRAGRPAAEAGPATLAAELFACHAGADYIRTHDPAALASGLKTWNAILTGNTTST</sequence>